<gene>
    <name evidence="2" type="ordered locus">CMS0478</name>
</gene>
<evidence type="ECO:0000313" key="3">
    <source>
        <dbReference type="Proteomes" id="UP000001318"/>
    </source>
</evidence>
<evidence type="ECO:0000259" key="1">
    <source>
        <dbReference type="Pfam" id="PF13020"/>
    </source>
</evidence>
<dbReference type="AlphaFoldDB" id="B0RCJ9"/>
<dbReference type="Proteomes" id="UP000001318">
    <property type="component" value="Chromosome"/>
</dbReference>
<feature type="domain" description="Protein NO VEIN C-terminal" evidence="1">
    <location>
        <begin position="148"/>
        <end position="214"/>
    </location>
</feature>
<dbReference type="Pfam" id="PF13020">
    <property type="entry name" value="NOV_C"/>
    <property type="match status" value="1"/>
</dbReference>
<dbReference type="HOGENOM" id="CLU_1089557_0_0_11"/>
<accession>B0RCJ9</accession>
<keyword evidence="3" id="KW-1185">Reference proteome</keyword>
<dbReference type="STRING" id="31964.CMS0478"/>
<reference evidence="2 3" key="1">
    <citation type="journal article" date="2008" name="J. Bacteriol.">
        <title>Genome of the actinomycete plant pathogen Clavibacter michiganensis subsp. sepedonicus suggests recent niche adaptation.</title>
        <authorList>
            <person name="Bentley S.D."/>
            <person name="Corton C."/>
            <person name="Brown S.E."/>
            <person name="Barron A."/>
            <person name="Clark L."/>
            <person name="Doggett J."/>
            <person name="Harris B."/>
            <person name="Ormond D."/>
            <person name="Quail M.A."/>
            <person name="May G."/>
            <person name="Francis D."/>
            <person name="Knudson D."/>
            <person name="Parkhill J."/>
            <person name="Ishimaru C.A."/>
        </authorList>
    </citation>
    <scope>NUCLEOTIDE SEQUENCE [LARGE SCALE GENOMIC DNA]</scope>
    <source>
        <strain evidence="3">ATCC 33113 / DSM 20744 / JCM 9667 / LMG 2889 / ICMP 2535 / C-1</strain>
    </source>
</reference>
<organism evidence="2 3">
    <name type="scientific">Clavibacter sepedonicus</name>
    <name type="common">Clavibacter michiganensis subsp. sepedonicus</name>
    <dbReference type="NCBI Taxonomy" id="31964"/>
    <lineage>
        <taxon>Bacteria</taxon>
        <taxon>Bacillati</taxon>
        <taxon>Actinomycetota</taxon>
        <taxon>Actinomycetes</taxon>
        <taxon>Micrococcales</taxon>
        <taxon>Microbacteriaceae</taxon>
        <taxon>Clavibacter</taxon>
    </lineage>
</organism>
<dbReference type="EMBL" id="AM849034">
    <property type="protein sequence ID" value="CAQ00598.1"/>
    <property type="molecule type" value="Genomic_DNA"/>
</dbReference>
<protein>
    <recommendedName>
        <fullName evidence="1">Protein NO VEIN C-terminal domain-containing protein</fullName>
    </recommendedName>
</protein>
<sequence>MRLPPEPVLLAARRWLEIVPVSGGIPRAQSLLTTHRKYSDLSPTQYAIAFAWLRDMGLLGLPGSGAPPASRILRAIFENAAPTWFQDADQLVRSPDDLPSDIVSAGQALGVGRGEVYEQLVSSWGKVDTAVREQIGAAGEVALVQMLRDGTDGRVDHVSTWSDGFGYDIAFTQDPVAAHLEVKSTTRAGRFTAYLSRHECEVMLRDRHWVLVAVRLNSSFEVVGVGTVPRDWITANVPHDSTSSVSWASCKIEVPSAVIEDRVLQLGADAAGALPPWSGA</sequence>
<proteinExistence type="predicted"/>
<dbReference type="InterPro" id="IPR024975">
    <property type="entry name" value="NOV_C"/>
</dbReference>
<dbReference type="eggNOG" id="ENOG5033XNF">
    <property type="taxonomic scope" value="Bacteria"/>
</dbReference>
<name>B0RCJ9_CLASE</name>
<evidence type="ECO:0000313" key="2">
    <source>
        <dbReference type="EMBL" id="CAQ00598.1"/>
    </source>
</evidence>
<dbReference type="KEGG" id="cms:CMS0478"/>